<gene>
    <name evidence="2" type="ORF">AVDCRST_MAG04-1471</name>
</gene>
<protein>
    <submittedName>
        <fullName evidence="2">Uncharacterized protein</fullName>
    </submittedName>
</protein>
<dbReference type="AlphaFoldDB" id="A0A6J4I095"/>
<feature type="compositionally biased region" description="Cys residues" evidence="1">
    <location>
        <begin position="1"/>
        <end position="10"/>
    </location>
</feature>
<evidence type="ECO:0000313" key="2">
    <source>
        <dbReference type="EMBL" id="CAA9237954.1"/>
    </source>
</evidence>
<feature type="non-terminal residue" evidence="2">
    <location>
        <position position="1"/>
    </location>
</feature>
<reference evidence="2" key="1">
    <citation type="submission" date="2020-02" db="EMBL/GenBank/DDBJ databases">
        <authorList>
            <person name="Meier V. D."/>
        </authorList>
    </citation>
    <scope>NUCLEOTIDE SEQUENCE</scope>
    <source>
        <strain evidence="2">AVDCRST_MAG04</strain>
    </source>
</reference>
<feature type="non-terminal residue" evidence="2">
    <location>
        <position position="50"/>
    </location>
</feature>
<organism evidence="2">
    <name type="scientific">uncultured Acetobacteraceae bacterium</name>
    <dbReference type="NCBI Taxonomy" id="169975"/>
    <lineage>
        <taxon>Bacteria</taxon>
        <taxon>Pseudomonadati</taxon>
        <taxon>Pseudomonadota</taxon>
        <taxon>Alphaproteobacteria</taxon>
        <taxon>Acetobacterales</taxon>
        <taxon>Acetobacteraceae</taxon>
        <taxon>environmental samples</taxon>
    </lineage>
</organism>
<accession>A0A6J4I095</accession>
<evidence type="ECO:0000256" key="1">
    <source>
        <dbReference type="SAM" id="MobiDB-lite"/>
    </source>
</evidence>
<proteinExistence type="predicted"/>
<name>A0A6J4I095_9PROT</name>
<feature type="compositionally biased region" description="Basic residues" evidence="1">
    <location>
        <begin position="21"/>
        <end position="50"/>
    </location>
</feature>
<feature type="compositionally biased region" description="Low complexity" evidence="1">
    <location>
        <begin position="11"/>
        <end position="20"/>
    </location>
</feature>
<sequence length="50" mass="5341">ASPSACCSCWRCSRSSPSARPTRRAGSKGLRRPGPARRRGSAKSPRRSLA</sequence>
<feature type="region of interest" description="Disordered" evidence="1">
    <location>
        <begin position="1"/>
        <end position="50"/>
    </location>
</feature>
<dbReference type="EMBL" id="CADCTL010000103">
    <property type="protein sequence ID" value="CAA9237954.1"/>
    <property type="molecule type" value="Genomic_DNA"/>
</dbReference>